<dbReference type="EMBL" id="CABWMV010000001">
    <property type="protein sequence ID" value="VXC35044.1"/>
    <property type="molecule type" value="Genomic_DNA"/>
</dbReference>
<evidence type="ECO:0000313" key="2">
    <source>
        <dbReference type="Proteomes" id="UP000432350"/>
    </source>
</evidence>
<dbReference type="AlphaFoldDB" id="A0A653XXZ6"/>
<evidence type="ECO:0000313" key="1">
    <source>
        <dbReference type="EMBL" id="VXC35044.1"/>
    </source>
</evidence>
<reference evidence="1 2" key="1">
    <citation type="submission" date="2019-10" db="EMBL/GenBank/DDBJ databases">
        <authorList>
            <person name="Karimi E."/>
        </authorList>
    </citation>
    <scope>NUCLEOTIDE SEQUENCE [LARGE SCALE GENOMIC DNA]</scope>
    <source>
        <strain evidence="1">Sphingobacterium sp. 8BC</strain>
    </source>
</reference>
<protein>
    <submittedName>
        <fullName evidence="1">Uncharacterized protein</fullName>
    </submittedName>
</protein>
<accession>A0A653XXZ6</accession>
<sequence>MIAARSVWGFYTMSTKGYHIHIYYSRFQTTGTRVYNDYKDRYTSCNTDDTLEITLMGPY</sequence>
<name>A0A653XXZ6_SPHMU</name>
<dbReference type="Proteomes" id="UP000432350">
    <property type="component" value="Unassembled WGS sequence"/>
</dbReference>
<gene>
    <name evidence="1" type="ORF">SPHINGO8BC_10179</name>
</gene>
<organism evidence="1 2">
    <name type="scientific">Sphingobacterium multivorum</name>
    <dbReference type="NCBI Taxonomy" id="28454"/>
    <lineage>
        <taxon>Bacteria</taxon>
        <taxon>Pseudomonadati</taxon>
        <taxon>Bacteroidota</taxon>
        <taxon>Sphingobacteriia</taxon>
        <taxon>Sphingobacteriales</taxon>
        <taxon>Sphingobacteriaceae</taxon>
        <taxon>Sphingobacterium</taxon>
    </lineage>
</organism>
<proteinExistence type="predicted"/>